<dbReference type="Pfam" id="PF20100">
    <property type="entry name" value="DUF6490"/>
    <property type="match status" value="1"/>
</dbReference>
<dbReference type="EMBL" id="CAJGYO010000019">
    <property type="protein sequence ID" value="CAD6340324.1"/>
    <property type="molecule type" value="Genomic_DNA"/>
</dbReference>
<dbReference type="AlphaFoldDB" id="A0A811SGB7"/>
<dbReference type="InterPro" id="IPR045501">
    <property type="entry name" value="DUF6490"/>
</dbReference>
<feature type="transmembrane region" description="Helical" evidence="1">
    <location>
        <begin position="89"/>
        <end position="108"/>
    </location>
</feature>
<reference evidence="2" key="1">
    <citation type="submission" date="2020-10" db="EMBL/GenBank/DDBJ databases">
        <authorList>
            <person name="Han B."/>
            <person name="Lu T."/>
            <person name="Zhao Q."/>
            <person name="Huang X."/>
            <person name="Zhao Y."/>
        </authorList>
    </citation>
    <scope>NUCLEOTIDE SEQUENCE</scope>
</reference>
<dbReference type="PANTHER" id="PTHR46610">
    <property type="entry name" value="OS05G0181300 PROTEIN"/>
    <property type="match status" value="1"/>
</dbReference>
<evidence type="ECO:0000313" key="3">
    <source>
        <dbReference type="Proteomes" id="UP000604825"/>
    </source>
</evidence>
<keyword evidence="3" id="KW-1185">Reference proteome</keyword>
<name>A0A811SGB7_9POAL</name>
<feature type="transmembrane region" description="Helical" evidence="1">
    <location>
        <begin position="12"/>
        <end position="32"/>
    </location>
</feature>
<proteinExistence type="predicted"/>
<feature type="transmembrane region" description="Helical" evidence="1">
    <location>
        <begin position="114"/>
        <end position="130"/>
    </location>
</feature>
<sequence length="134" mass="13826">MDRRRAGAGRANGGIAAFTAILVLTVTCAAAIHRAAAAGDVASVAFVAVSYGAVLLLHRTLGAYETAAGAPDEGAAAAEPERERLRRRVWALSALLTALFAWKVAGMVPWPAGVLVWAATSAGGFFALVARRRP</sequence>
<gene>
    <name evidence="2" type="ORF">NCGR_LOCUS64422</name>
</gene>
<dbReference type="Proteomes" id="UP000604825">
    <property type="component" value="Unassembled WGS sequence"/>
</dbReference>
<feature type="transmembrane region" description="Helical" evidence="1">
    <location>
        <begin position="38"/>
        <end position="57"/>
    </location>
</feature>
<protein>
    <submittedName>
        <fullName evidence="2">Uncharacterized protein</fullName>
    </submittedName>
</protein>
<keyword evidence="1" id="KW-0812">Transmembrane</keyword>
<evidence type="ECO:0000313" key="2">
    <source>
        <dbReference type="EMBL" id="CAD6340324.1"/>
    </source>
</evidence>
<dbReference type="PANTHER" id="PTHR46610:SF12">
    <property type="entry name" value="OS06G0146600 PROTEIN"/>
    <property type="match status" value="1"/>
</dbReference>
<comment type="caution">
    <text evidence="2">The sequence shown here is derived from an EMBL/GenBank/DDBJ whole genome shotgun (WGS) entry which is preliminary data.</text>
</comment>
<organism evidence="2 3">
    <name type="scientific">Miscanthus lutarioriparius</name>
    <dbReference type="NCBI Taxonomy" id="422564"/>
    <lineage>
        <taxon>Eukaryota</taxon>
        <taxon>Viridiplantae</taxon>
        <taxon>Streptophyta</taxon>
        <taxon>Embryophyta</taxon>
        <taxon>Tracheophyta</taxon>
        <taxon>Spermatophyta</taxon>
        <taxon>Magnoliopsida</taxon>
        <taxon>Liliopsida</taxon>
        <taxon>Poales</taxon>
        <taxon>Poaceae</taxon>
        <taxon>PACMAD clade</taxon>
        <taxon>Panicoideae</taxon>
        <taxon>Andropogonodae</taxon>
        <taxon>Andropogoneae</taxon>
        <taxon>Saccharinae</taxon>
        <taxon>Miscanthus</taxon>
    </lineage>
</organism>
<keyword evidence="1" id="KW-1133">Transmembrane helix</keyword>
<keyword evidence="1" id="KW-0472">Membrane</keyword>
<accession>A0A811SGB7</accession>
<dbReference type="OrthoDB" id="694485at2759"/>
<evidence type="ECO:0000256" key="1">
    <source>
        <dbReference type="SAM" id="Phobius"/>
    </source>
</evidence>